<keyword evidence="3" id="KW-1185">Reference proteome</keyword>
<gene>
    <name evidence="2" type="ORF">ASPWEDRAFT_183884</name>
</gene>
<evidence type="ECO:0000313" key="2">
    <source>
        <dbReference type="EMBL" id="OJJ35889.1"/>
    </source>
</evidence>
<feature type="compositionally biased region" description="Polar residues" evidence="1">
    <location>
        <begin position="58"/>
        <end position="69"/>
    </location>
</feature>
<organism evidence="2 3">
    <name type="scientific">Aspergillus wentii DTO 134E9</name>
    <dbReference type="NCBI Taxonomy" id="1073089"/>
    <lineage>
        <taxon>Eukaryota</taxon>
        <taxon>Fungi</taxon>
        <taxon>Dikarya</taxon>
        <taxon>Ascomycota</taxon>
        <taxon>Pezizomycotina</taxon>
        <taxon>Eurotiomycetes</taxon>
        <taxon>Eurotiomycetidae</taxon>
        <taxon>Eurotiales</taxon>
        <taxon>Aspergillaceae</taxon>
        <taxon>Aspergillus</taxon>
        <taxon>Aspergillus subgen. Cremei</taxon>
    </lineage>
</organism>
<dbReference type="RefSeq" id="XP_040689565.1">
    <property type="nucleotide sequence ID" value="XM_040832001.1"/>
</dbReference>
<sequence length="75" mass="8406">HPSASFLTPHYHTRYTNNHRRSRHLISNTSSQCLSQFPCSALVPTAPARLPAPPKLSLQRTSPPLSRKSTFPKKT</sequence>
<name>A0A1L9RLR6_ASPWE</name>
<reference evidence="3" key="1">
    <citation type="journal article" date="2017" name="Genome Biol.">
        <title>Comparative genomics reveals high biological diversity and specific adaptations in the industrially and medically important fungal genus Aspergillus.</title>
        <authorList>
            <person name="de Vries R.P."/>
            <person name="Riley R."/>
            <person name="Wiebenga A."/>
            <person name="Aguilar-Osorio G."/>
            <person name="Amillis S."/>
            <person name="Uchima C.A."/>
            <person name="Anderluh G."/>
            <person name="Asadollahi M."/>
            <person name="Askin M."/>
            <person name="Barry K."/>
            <person name="Battaglia E."/>
            <person name="Bayram O."/>
            <person name="Benocci T."/>
            <person name="Braus-Stromeyer S.A."/>
            <person name="Caldana C."/>
            <person name="Canovas D."/>
            <person name="Cerqueira G.C."/>
            <person name="Chen F."/>
            <person name="Chen W."/>
            <person name="Choi C."/>
            <person name="Clum A."/>
            <person name="Dos Santos R.A."/>
            <person name="Damasio A.R."/>
            <person name="Diallinas G."/>
            <person name="Emri T."/>
            <person name="Fekete E."/>
            <person name="Flipphi M."/>
            <person name="Freyberg S."/>
            <person name="Gallo A."/>
            <person name="Gournas C."/>
            <person name="Habgood R."/>
            <person name="Hainaut M."/>
            <person name="Harispe M.L."/>
            <person name="Henrissat B."/>
            <person name="Hilden K.S."/>
            <person name="Hope R."/>
            <person name="Hossain A."/>
            <person name="Karabika E."/>
            <person name="Karaffa L."/>
            <person name="Karanyi Z."/>
            <person name="Krasevec N."/>
            <person name="Kuo A."/>
            <person name="Kusch H."/>
            <person name="LaButti K."/>
            <person name="Lagendijk E.L."/>
            <person name="Lapidus A."/>
            <person name="Levasseur A."/>
            <person name="Lindquist E."/>
            <person name="Lipzen A."/>
            <person name="Logrieco A.F."/>
            <person name="MacCabe A."/>
            <person name="Maekelae M.R."/>
            <person name="Malavazi I."/>
            <person name="Melin P."/>
            <person name="Meyer V."/>
            <person name="Mielnichuk N."/>
            <person name="Miskei M."/>
            <person name="Molnar A.P."/>
            <person name="Mule G."/>
            <person name="Ngan C.Y."/>
            <person name="Orejas M."/>
            <person name="Orosz E."/>
            <person name="Ouedraogo J.P."/>
            <person name="Overkamp K.M."/>
            <person name="Park H.-S."/>
            <person name="Perrone G."/>
            <person name="Piumi F."/>
            <person name="Punt P.J."/>
            <person name="Ram A.F."/>
            <person name="Ramon A."/>
            <person name="Rauscher S."/>
            <person name="Record E."/>
            <person name="Riano-Pachon D.M."/>
            <person name="Robert V."/>
            <person name="Roehrig J."/>
            <person name="Ruller R."/>
            <person name="Salamov A."/>
            <person name="Salih N.S."/>
            <person name="Samson R.A."/>
            <person name="Sandor E."/>
            <person name="Sanguinetti M."/>
            <person name="Schuetze T."/>
            <person name="Sepcic K."/>
            <person name="Shelest E."/>
            <person name="Sherlock G."/>
            <person name="Sophianopoulou V."/>
            <person name="Squina F.M."/>
            <person name="Sun H."/>
            <person name="Susca A."/>
            <person name="Todd R.B."/>
            <person name="Tsang A."/>
            <person name="Unkles S.E."/>
            <person name="van de Wiele N."/>
            <person name="van Rossen-Uffink D."/>
            <person name="Oliveira J.V."/>
            <person name="Vesth T.C."/>
            <person name="Visser J."/>
            <person name="Yu J.-H."/>
            <person name="Zhou M."/>
            <person name="Andersen M.R."/>
            <person name="Archer D.B."/>
            <person name="Baker S.E."/>
            <person name="Benoit I."/>
            <person name="Brakhage A.A."/>
            <person name="Braus G.H."/>
            <person name="Fischer R."/>
            <person name="Frisvad J.C."/>
            <person name="Goldman G.H."/>
            <person name="Houbraken J."/>
            <person name="Oakley B."/>
            <person name="Pocsi I."/>
            <person name="Scazzocchio C."/>
            <person name="Seiboth B."/>
            <person name="vanKuyk P.A."/>
            <person name="Wortman J."/>
            <person name="Dyer P.S."/>
            <person name="Grigoriev I.V."/>
        </authorList>
    </citation>
    <scope>NUCLEOTIDE SEQUENCE [LARGE SCALE GENOMIC DNA]</scope>
    <source>
        <strain evidence="3">DTO 134E9</strain>
    </source>
</reference>
<dbReference type="AlphaFoldDB" id="A0A1L9RLR6"/>
<evidence type="ECO:0000313" key="3">
    <source>
        <dbReference type="Proteomes" id="UP000184383"/>
    </source>
</evidence>
<dbReference type="GeneID" id="63747849"/>
<feature type="region of interest" description="Disordered" evidence="1">
    <location>
        <begin position="50"/>
        <end position="75"/>
    </location>
</feature>
<accession>A0A1L9RLR6</accession>
<proteinExistence type="predicted"/>
<evidence type="ECO:0000256" key="1">
    <source>
        <dbReference type="SAM" id="MobiDB-lite"/>
    </source>
</evidence>
<dbReference type="VEuPathDB" id="FungiDB:ASPWEDRAFT_183884"/>
<protein>
    <submittedName>
        <fullName evidence="2">Uncharacterized protein</fullName>
    </submittedName>
</protein>
<dbReference type="EMBL" id="KV878212">
    <property type="protein sequence ID" value="OJJ35889.1"/>
    <property type="molecule type" value="Genomic_DNA"/>
</dbReference>
<dbReference type="Proteomes" id="UP000184383">
    <property type="component" value="Unassembled WGS sequence"/>
</dbReference>
<feature type="non-terminal residue" evidence="2">
    <location>
        <position position="1"/>
    </location>
</feature>